<evidence type="ECO:0000313" key="3">
    <source>
        <dbReference type="Proteomes" id="UP001057375"/>
    </source>
</evidence>
<evidence type="ECO:0000313" key="2">
    <source>
        <dbReference type="EMBL" id="GKT33246.1"/>
    </source>
</evidence>
<accession>A0ABQ5KMV5</accession>
<comment type="caution">
    <text evidence="2">The sequence shown here is derived from an EMBL/GenBank/DDBJ whole genome shotgun (WGS) entry which is preliminary data.</text>
</comment>
<organism evidence="2 3">
    <name type="scientific">Aduncisulcus paluster</name>
    <dbReference type="NCBI Taxonomy" id="2918883"/>
    <lineage>
        <taxon>Eukaryota</taxon>
        <taxon>Metamonada</taxon>
        <taxon>Carpediemonas-like organisms</taxon>
        <taxon>Aduncisulcus</taxon>
    </lineage>
</organism>
<gene>
    <name evidence="2" type="ORF">ADUPG1_002428</name>
</gene>
<sequence>MLDSLKPDNREELAKSFSLILTNGKSETDIPVTEIQDVYAICEQQDHWGNKALLSNLKSLDGLPFDELRKRAAKTKNIFQAEKAKKEAEWQKQRISQLHQELTETKTSISDIKEQEKTLKSAQSILTASQNYA</sequence>
<evidence type="ECO:0000256" key="1">
    <source>
        <dbReference type="SAM" id="Coils"/>
    </source>
</evidence>
<keyword evidence="3" id="KW-1185">Reference proteome</keyword>
<protein>
    <submittedName>
        <fullName evidence="2">Uncharacterized protein</fullName>
    </submittedName>
</protein>
<reference evidence="2" key="1">
    <citation type="submission" date="2022-03" db="EMBL/GenBank/DDBJ databases">
        <title>Draft genome sequence of Aduncisulcus paluster, a free-living microaerophilic Fornicata.</title>
        <authorList>
            <person name="Yuyama I."/>
            <person name="Kume K."/>
            <person name="Tamura T."/>
            <person name="Inagaki Y."/>
            <person name="Hashimoto T."/>
        </authorList>
    </citation>
    <scope>NUCLEOTIDE SEQUENCE</scope>
    <source>
        <strain evidence="2">NY0171</strain>
    </source>
</reference>
<feature type="coiled-coil region" evidence="1">
    <location>
        <begin position="81"/>
        <end position="115"/>
    </location>
</feature>
<keyword evidence="1" id="KW-0175">Coiled coil</keyword>
<dbReference type="Proteomes" id="UP001057375">
    <property type="component" value="Unassembled WGS sequence"/>
</dbReference>
<dbReference type="EMBL" id="BQXS01002834">
    <property type="protein sequence ID" value="GKT33246.1"/>
    <property type="molecule type" value="Genomic_DNA"/>
</dbReference>
<name>A0ABQ5KMV5_9EUKA</name>
<feature type="non-terminal residue" evidence="2">
    <location>
        <position position="133"/>
    </location>
</feature>
<proteinExistence type="predicted"/>